<keyword evidence="9" id="KW-0539">Nucleus</keyword>
<dbReference type="PANTHER" id="PTHR31196">
    <property type="entry name" value="RNA POLYMERASE II NUCLEAR LOCALIZATION PROTEIN SLC7A6OS-RELATED"/>
    <property type="match status" value="1"/>
</dbReference>
<accession>J7S3V8</accession>
<evidence type="ECO:0000313" key="13">
    <source>
        <dbReference type="Proteomes" id="UP000006310"/>
    </source>
</evidence>
<keyword evidence="8" id="KW-0653">Protein transport</keyword>
<proteinExistence type="inferred from homology"/>
<gene>
    <name evidence="12" type="primary">KNAG0A05510</name>
    <name evidence="12" type="ordered locus">KNAG_0A05510</name>
</gene>
<comment type="subcellular location">
    <subcellularLocation>
        <location evidence="3">Cytoplasm</location>
    </subcellularLocation>
    <subcellularLocation>
        <location evidence="2">Nucleus</location>
    </subcellularLocation>
</comment>
<dbReference type="Proteomes" id="UP000006310">
    <property type="component" value="Chromosome 1"/>
</dbReference>
<dbReference type="KEGG" id="kng:KNAG_0A05510"/>
<comment type="similarity">
    <text evidence="4">Belongs to the IWR1/SLC7A6OS family.</text>
</comment>
<feature type="region of interest" description="Disordered" evidence="10">
    <location>
        <begin position="328"/>
        <end position="355"/>
    </location>
</feature>
<dbReference type="HOGENOM" id="CLU_044104_0_0_1"/>
<evidence type="ECO:0000256" key="8">
    <source>
        <dbReference type="ARBA" id="ARBA00022927"/>
    </source>
</evidence>
<evidence type="ECO:0000256" key="10">
    <source>
        <dbReference type="SAM" id="MobiDB-lite"/>
    </source>
</evidence>
<feature type="domain" description="Transcription factor Iwr1" evidence="11">
    <location>
        <begin position="156"/>
        <end position="224"/>
    </location>
</feature>
<evidence type="ECO:0000256" key="9">
    <source>
        <dbReference type="ARBA" id="ARBA00023242"/>
    </source>
</evidence>
<dbReference type="eggNOG" id="KOG4852">
    <property type="taxonomic scope" value="Eukaryota"/>
</dbReference>
<sequence>MNERPEFLRVKRRRDDDSVQALLLEEESKKKNKRAKYVFKLTKTLNDNIYAGEEELYSPLLKLSNHGDHRHFILEQHLKKGKEILRDNTEQSTVQEQKQFLPNYDTSSQNLPPEIAKMVDSYLQITEEKSKTDGEIKKKPSKKHFHTAVAKLPSLDYVYDVYKLEEIPEDEISSYPIDNIGFVKIVNKNMDLIPDAESDGELLRSDDEDSNDENYYRNDYPEDEDDDRSVLFDYAGEEEAAEEDEEEQEVKAEIEAASITNWDERKGGLNTSQNAETLVQNDPYDALFRKLEGSENILESLSNHHVIDMDASSFDYMYDEQEEIMDDTDENNVSQHGNEEPNSRNEFFPSDIDDPLAQHRDKIFGDLQRMIDEKK</sequence>
<keyword evidence="6" id="KW-0813">Transport</keyword>
<dbReference type="RefSeq" id="XP_022462462.1">
    <property type="nucleotide sequence ID" value="XM_022609841.1"/>
</dbReference>
<evidence type="ECO:0000256" key="5">
    <source>
        <dbReference type="ARBA" id="ARBA00017036"/>
    </source>
</evidence>
<dbReference type="EMBL" id="HE978314">
    <property type="protein sequence ID" value="CCK68216.1"/>
    <property type="molecule type" value="Genomic_DNA"/>
</dbReference>
<dbReference type="GO" id="GO:0005737">
    <property type="term" value="C:cytoplasm"/>
    <property type="evidence" value="ECO:0007669"/>
    <property type="project" value="UniProtKB-SubCell"/>
</dbReference>
<evidence type="ECO:0000256" key="3">
    <source>
        <dbReference type="ARBA" id="ARBA00004496"/>
    </source>
</evidence>
<dbReference type="GO" id="GO:0006606">
    <property type="term" value="P:protein import into nucleus"/>
    <property type="evidence" value="ECO:0007669"/>
    <property type="project" value="EnsemblFungi"/>
</dbReference>
<dbReference type="STRING" id="1071383.J7S3V8"/>
<keyword evidence="7" id="KW-0963">Cytoplasm</keyword>
<feature type="compositionally biased region" description="Acidic residues" evidence="10">
    <location>
        <begin position="197"/>
        <end position="212"/>
    </location>
</feature>
<comment type="function">
    <text evidence="1">Directs RNA polymerase II nuclear import.</text>
</comment>
<dbReference type="OrthoDB" id="6255506at2759"/>
<dbReference type="GO" id="GO:0005634">
    <property type="term" value="C:nucleus"/>
    <property type="evidence" value="ECO:0007669"/>
    <property type="project" value="UniProtKB-SubCell"/>
</dbReference>
<evidence type="ECO:0000313" key="12">
    <source>
        <dbReference type="EMBL" id="CCK68216.1"/>
    </source>
</evidence>
<evidence type="ECO:0000256" key="6">
    <source>
        <dbReference type="ARBA" id="ARBA00022448"/>
    </source>
</evidence>
<dbReference type="InterPro" id="IPR040218">
    <property type="entry name" value="SLC7A6OS"/>
</dbReference>
<dbReference type="Pfam" id="PF08574">
    <property type="entry name" value="Iwr1"/>
    <property type="match status" value="1"/>
</dbReference>
<evidence type="ECO:0000256" key="1">
    <source>
        <dbReference type="ARBA" id="ARBA00003202"/>
    </source>
</evidence>
<organism evidence="12 13">
    <name type="scientific">Huiozyma naganishii (strain ATCC MYA-139 / BCRC 22969 / CBS 8797 / KCTC 17520 / NBRC 10181 / NCYC 3082 / Yp74L-3)</name>
    <name type="common">Yeast</name>
    <name type="synonym">Kazachstania naganishii</name>
    <dbReference type="NCBI Taxonomy" id="1071383"/>
    <lineage>
        <taxon>Eukaryota</taxon>
        <taxon>Fungi</taxon>
        <taxon>Dikarya</taxon>
        <taxon>Ascomycota</taxon>
        <taxon>Saccharomycotina</taxon>
        <taxon>Saccharomycetes</taxon>
        <taxon>Saccharomycetales</taxon>
        <taxon>Saccharomycetaceae</taxon>
        <taxon>Huiozyma</taxon>
    </lineage>
</organism>
<protein>
    <recommendedName>
        <fullName evidence="5">Probable RNA polymerase II nuclear localization protein SLC7A6OS</fullName>
    </recommendedName>
</protein>
<name>J7S3V8_HUIN7</name>
<evidence type="ECO:0000256" key="2">
    <source>
        <dbReference type="ARBA" id="ARBA00004123"/>
    </source>
</evidence>
<dbReference type="OMA" id="EYPRNEF"/>
<dbReference type="PANTHER" id="PTHR31196:SF2">
    <property type="entry name" value="RNA POLYMERASE II NUCLEAR LOCALIZATION PROTEIN SLC7A6OS-RELATED"/>
    <property type="match status" value="1"/>
</dbReference>
<dbReference type="GeneID" id="34523851"/>
<dbReference type="InterPro" id="IPR013883">
    <property type="entry name" value="TF_Iwr1_dom"/>
</dbReference>
<dbReference type="AlphaFoldDB" id="J7S3V8"/>
<evidence type="ECO:0000256" key="7">
    <source>
        <dbReference type="ARBA" id="ARBA00022490"/>
    </source>
</evidence>
<evidence type="ECO:0000259" key="11">
    <source>
        <dbReference type="Pfam" id="PF08574"/>
    </source>
</evidence>
<reference evidence="12 13" key="1">
    <citation type="journal article" date="2011" name="Proc. Natl. Acad. Sci. U.S.A.">
        <title>Evolutionary erosion of yeast sex chromosomes by mating-type switching accidents.</title>
        <authorList>
            <person name="Gordon J.L."/>
            <person name="Armisen D."/>
            <person name="Proux-Wera E."/>
            <person name="Oheigeartaigh S.S."/>
            <person name="Byrne K.P."/>
            <person name="Wolfe K.H."/>
        </authorList>
    </citation>
    <scope>NUCLEOTIDE SEQUENCE [LARGE SCALE GENOMIC DNA]</scope>
    <source>
        <strain evidence="13">ATCC MYA-139 / BCRC 22969 / CBS 8797 / CCRC 22969 / KCTC 17520 / NBRC 10181 / NCYC 3082</strain>
    </source>
</reference>
<reference evidence="13" key="2">
    <citation type="submission" date="2012-08" db="EMBL/GenBank/DDBJ databases">
        <title>Genome sequence of Kazachstania naganishii.</title>
        <authorList>
            <person name="Gordon J.L."/>
            <person name="Armisen D."/>
            <person name="Proux-Wera E."/>
            <person name="OhEigeartaigh S.S."/>
            <person name="Byrne K.P."/>
            <person name="Wolfe K.H."/>
        </authorList>
    </citation>
    <scope>NUCLEOTIDE SEQUENCE [LARGE SCALE GENOMIC DNA]</scope>
    <source>
        <strain evidence="13">ATCC MYA-139 / BCRC 22969 / CBS 8797 / CCRC 22969 / KCTC 17520 / NBRC 10181 / NCYC 3082</strain>
    </source>
</reference>
<keyword evidence="13" id="KW-1185">Reference proteome</keyword>
<evidence type="ECO:0000256" key="4">
    <source>
        <dbReference type="ARBA" id="ARBA00010218"/>
    </source>
</evidence>
<feature type="region of interest" description="Disordered" evidence="10">
    <location>
        <begin position="197"/>
        <end position="228"/>
    </location>
</feature>